<evidence type="ECO:0000256" key="1">
    <source>
        <dbReference type="ARBA" id="ARBA00009981"/>
    </source>
</evidence>
<dbReference type="SUPFAM" id="SSF143120">
    <property type="entry name" value="YefM-like"/>
    <property type="match status" value="1"/>
</dbReference>
<dbReference type="Proteomes" id="UP000178323">
    <property type="component" value="Unassembled WGS sequence"/>
</dbReference>
<evidence type="ECO:0000313" key="3">
    <source>
        <dbReference type="Proteomes" id="UP000178323"/>
    </source>
</evidence>
<proteinExistence type="inferred from homology"/>
<protein>
    <recommendedName>
        <fullName evidence="4">Antitoxin</fullName>
    </recommendedName>
</protein>
<comment type="similarity">
    <text evidence="1">Belongs to the phD/YefM antitoxin family.</text>
</comment>
<evidence type="ECO:0008006" key="4">
    <source>
        <dbReference type="Google" id="ProtNLM"/>
    </source>
</evidence>
<comment type="caution">
    <text evidence="2">The sequence shown here is derived from an EMBL/GenBank/DDBJ whole genome shotgun (WGS) entry which is preliminary data.</text>
</comment>
<evidence type="ECO:0000313" key="2">
    <source>
        <dbReference type="EMBL" id="OGF20343.1"/>
    </source>
</evidence>
<reference evidence="2 3" key="1">
    <citation type="journal article" date="2016" name="Nat. Commun.">
        <title>Thousands of microbial genomes shed light on interconnected biogeochemical processes in an aquifer system.</title>
        <authorList>
            <person name="Anantharaman K."/>
            <person name="Brown C.T."/>
            <person name="Hug L.A."/>
            <person name="Sharon I."/>
            <person name="Castelle C.J."/>
            <person name="Probst A.J."/>
            <person name="Thomas B.C."/>
            <person name="Singh A."/>
            <person name="Wilkins M.J."/>
            <person name="Karaoz U."/>
            <person name="Brodie E.L."/>
            <person name="Williams K.H."/>
            <person name="Hubbard S.S."/>
            <person name="Banfield J.F."/>
        </authorList>
    </citation>
    <scope>NUCLEOTIDE SEQUENCE [LARGE SCALE GENOMIC DNA]</scope>
</reference>
<dbReference type="AlphaFoldDB" id="A0A1F5S1K6"/>
<gene>
    <name evidence="2" type="ORF">A2Y83_00680</name>
</gene>
<dbReference type="InterPro" id="IPR036165">
    <property type="entry name" value="YefM-like_sf"/>
</dbReference>
<dbReference type="STRING" id="1797985.A2Y83_00680"/>
<organism evidence="2 3">
    <name type="scientific">Candidatus Falkowbacteria bacterium RBG_13_39_14</name>
    <dbReference type="NCBI Taxonomy" id="1797985"/>
    <lineage>
        <taxon>Bacteria</taxon>
        <taxon>Candidatus Falkowiibacteriota</taxon>
    </lineage>
</organism>
<dbReference type="EMBL" id="MFFS01000096">
    <property type="protein sequence ID" value="OGF20343.1"/>
    <property type="molecule type" value="Genomic_DNA"/>
</dbReference>
<name>A0A1F5S1K6_9BACT</name>
<sequence>MENIVGLKELRQNMDKYAEKVRHGESFIIFKRSMPIFKICPATDELWEEVIDFTKIKKGGVKIDEILSRL</sequence>
<accession>A0A1F5S1K6</accession>